<name>A0ABS6HNI0_MYCGD</name>
<dbReference type="Proteomes" id="UP000696413">
    <property type="component" value="Unassembled WGS sequence"/>
</dbReference>
<evidence type="ECO:0000313" key="2">
    <source>
        <dbReference type="EMBL" id="MBU8823841.1"/>
    </source>
</evidence>
<dbReference type="PROSITE" id="PS51186">
    <property type="entry name" value="GNAT"/>
    <property type="match status" value="1"/>
</dbReference>
<dbReference type="Gene3D" id="3.40.630.30">
    <property type="match status" value="1"/>
</dbReference>
<dbReference type="InterPro" id="IPR000182">
    <property type="entry name" value="GNAT_dom"/>
</dbReference>
<dbReference type="SUPFAM" id="SSF55729">
    <property type="entry name" value="Acyl-CoA N-acyltransferases (Nat)"/>
    <property type="match status" value="1"/>
</dbReference>
<evidence type="ECO:0000259" key="1">
    <source>
        <dbReference type="PROSITE" id="PS51186"/>
    </source>
</evidence>
<protein>
    <submittedName>
        <fullName evidence="2">GNAT family N-acetyltransferase</fullName>
    </submittedName>
</protein>
<evidence type="ECO:0000313" key="3">
    <source>
        <dbReference type="Proteomes" id="UP000696413"/>
    </source>
</evidence>
<keyword evidence="3" id="KW-1185">Reference proteome</keyword>
<dbReference type="EMBL" id="JAHBOM010000009">
    <property type="protein sequence ID" value="MBU8823841.1"/>
    <property type="molecule type" value="Genomic_DNA"/>
</dbReference>
<feature type="domain" description="N-acetyltransferase" evidence="1">
    <location>
        <begin position="1"/>
        <end position="138"/>
    </location>
</feature>
<comment type="caution">
    <text evidence="2">The sequence shown here is derived from an EMBL/GenBank/DDBJ whole genome shotgun (WGS) entry which is preliminary data.</text>
</comment>
<proteinExistence type="predicted"/>
<reference evidence="2 3" key="1">
    <citation type="submission" date="2021-05" db="EMBL/GenBank/DDBJ databases">
        <title>Draft Genome Sequences of Clinical Respiratory Isolates of Mycobacterium goodii Recovered in Ireland.</title>
        <authorList>
            <person name="Flanagan P.R."/>
            <person name="Mok S."/>
            <person name="Roycroft E."/>
            <person name="Rogers T.R."/>
            <person name="Fitzgibbon M."/>
        </authorList>
    </citation>
    <scope>NUCLEOTIDE SEQUENCE [LARGE SCALE GENOMIC DNA]</scope>
    <source>
        <strain evidence="2 3">14IE55</strain>
    </source>
</reference>
<accession>A0ABS6HNI0</accession>
<sequence length="138" mass="15434">MTRADWEWISEWFGDEELNARLGPLDDEWLEHVLSERDGVQLVVTAAGGAAVALVGCAWDPAGEAHVITDLAVCPWMRRSGIGGRALTSVLTWAAHPPTKRWIAFVDPDNHAAFEFFSANRWRLNGLDDGMHRFECDM</sequence>
<gene>
    <name evidence="2" type="ORF">KL859_13290</name>
</gene>
<organism evidence="2 3">
    <name type="scientific">Mycolicibacterium goodii</name>
    <name type="common">Mycobacterium goodii</name>
    <dbReference type="NCBI Taxonomy" id="134601"/>
    <lineage>
        <taxon>Bacteria</taxon>
        <taxon>Bacillati</taxon>
        <taxon>Actinomycetota</taxon>
        <taxon>Actinomycetes</taxon>
        <taxon>Mycobacteriales</taxon>
        <taxon>Mycobacteriaceae</taxon>
        <taxon>Mycolicibacterium</taxon>
    </lineage>
</organism>
<dbReference type="Pfam" id="PF00583">
    <property type="entry name" value="Acetyltransf_1"/>
    <property type="match status" value="1"/>
</dbReference>
<dbReference type="InterPro" id="IPR016181">
    <property type="entry name" value="Acyl_CoA_acyltransferase"/>
</dbReference>